<name>A9FTU1_SORC5</name>
<dbReference type="EMBL" id="AM746676">
    <property type="protein sequence ID" value="CAN98565.1"/>
    <property type="molecule type" value="Genomic_DNA"/>
</dbReference>
<dbReference type="AlphaFoldDB" id="A9FTU1"/>
<dbReference type="Proteomes" id="UP000002139">
    <property type="component" value="Chromosome"/>
</dbReference>
<evidence type="ECO:0000256" key="1">
    <source>
        <dbReference type="SAM" id="MobiDB-lite"/>
    </source>
</evidence>
<proteinExistence type="predicted"/>
<gene>
    <name evidence="3" type="ordered locus">sce8395</name>
</gene>
<feature type="region of interest" description="Disordered" evidence="1">
    <location>
        <begin position="123"/>
        <end position="177"/>
    </location>
</feature>
<accession>A9FTU1</accession>
<dbReference type="SUPFAM" id="SSF63829">
    <property type="entry name" value="Calcium-dependent phosphotriesterase"/>
    <property type="match status" value="1"/>
</dbReference>
<keyword evidence="2" id="KW-0812">Transmembrane</keyword>
<keyword evidence="2" id="KW-0472">Membrane</keyword>
<sequence length="586" mass="60531">MRFRCAWSLGDILPDEEGEPRRRPRNFPARKTPIGHSRARPQSGTKPAPTGAMPRSSPLRSLRKRSGIALLLGLGRGNRDPGRVSECANVGVGQIPMSRGRRFIALALPFVLLACGTVVGPAANAESASSGDASTGGAGAGGTASGGASGGAGAGGAASGGATGSGGAEPDPDGAGEEFLLSFPRRNVFGLGQPLAATRNGSIITVGARAPAELLPGSIDEPFVAEYSATGEVLHALALPGAAEPELMAIDAEGSIFLVGQLYMDMTFGEFTLTTVEEGFYLVKVNPDFSIALAAGVTLEGSSPLSAIAVDADGDVIVGLGVYNDDASVQKPQIMKFSGSTLEEIWSTTFEHDISQGYTIALTFDGGGEILAGGAFTGVLTIGETELEKAGGQDDPAVYNGWLAWLDPESGDPLRALRFGGASFDYVKDLKSTASGHLRLLASHTSTSTFLDHTDTFDEERSESVLYDFEGGETVHWASRLGGPDYLGNALALGGDGRSYVAGRFGWLGTEEDAKGGHLTRFAADGTKGESVDFATGNPNGLTHVAVDTKGGVWVSGAWETAFEFAGKSYAPPADGGQFILRKKGF</sequence>
<feature type="region of interest" description="Disordered" evidence="1">
    <location>
        <begin position="14"/>
        <end position="60"/>
    </location>
</feature>
<organism evidence="3 4">
    <name type="scientific">Sorangium cellulosum (strain So ce56)</name>
    <name type="common">Polyangium cellulosum (strain So ce56)</name>
    <dbReference type="NCBI Taxonomy" id="448385"/>
    <lineage>
        <taxon>Bacteria</taxon>
        <taxon>Pseudomonadati</taxon>
        <taxon>Myxococcota</taxon>
        <taxon>Polyangia</taxon>
        <taxon>Polyangiales</taxon>
        <taxon>Polyangiaceae</taxon>
        <taxon>Sorangium</taxon>
    </lineage>
</organism>
<evidence type="ECO:0000256" key="2">
    <source>
        <dbReference type="SAM" id="Phobius"/>
    </source>
</evidence>
<keyword evidence="4" id="KW-1185">Reference proteome</keyword>
<dbReference type="KEGG" id="scl:sce8395"/>
<dbReference type="HOGENOM" id="CLU_465315_0_0_7"/>
<reference evidence="3 4" key="1">
    <citation type="journal article" date="2007" name="Nat. Biotechnol.">
        <title>Complete genome sequence of the myxobacterium Sorangium cellulosum.</title>
        <authorList>
            <person name="Schneiker S."/>
            <person name="Perlova O."/>
            <person name="Kaiser O."/>
            <person name="Gerth K."/>
            <person name="Alici A."/>
            <person name="Altmeyer M.O."/>
            <person name="Bartels D."/>
            <person name="Bekel T."/>
            <person name="Beyer S."/>
            <person name="Bode E."/>
            <person name="Bode H.B."/>
            <person name="Bolten C.J."/>
            <person name="Choudhuri J.V."/>
            <person name="Doss S."/>
            <person name="Elnakady Y.A."/>
            <person name="Frank B."/>
            <person name="Gaigalat L."/>
            <person name="Goesmann A."/>
            <person name="Groeger C."/>
            <person name="Gross F."/>
            <person name="Jelsbak L."/>
            <person name="Jelsbak L."/>
            <person name="Kalinowski J."/>
            <person name="Kegler C."/>
            <person name="Knauber T."/>
            <person name="Konietzny S."/>
            <person name="Kopp M."/>
            <person name="Krause L."/>
            <person name="Krug D."/>
            <person name="Linke B."/>
            <person name="Mahmud T."/>
            <person name="Martinez-Arias R."/>
            <person name="McHardy A.C."/>
            <person name="Merai M."/>
            <person name="Meyer F."/>
            <person name="Mormann S."/>
            <person name="Munoz-Dorado J."/>
            <person name="Perez J."/>
            <person name="Pradella S."/>
            <person name="Rachid S."/>
            <person name="Raddatz G."/>
            <person name="Rosenau F."/>
            <person name="Rueckert C."/>
            <person name="Sasse F."/>
            <person name="Scharfe M."/>
            <person name="Schuster S.C."/>
            <person name="Suen G."/>
            <person name="Treuner-Lange A."/>
            <person name="Velicer G.J."/>
            <person name="Vorholter F.-J."/>
            <person name="Weissman K.J."/>
            <person name="Welch R.D."/>
            <person name="Wenzel S.C."/>
            <person name="Whitworth D.E."/>
            <person name="Wilhelm S."/>
            <person name="Wittmann C."/>
            <person name="Bloecker H."/>
            <person name="Puehler A."/>
            <person name="Mueller R."/>
        </authorList>
    </citation>
    <scope>NUCLEOTIDE SEQUENCE [LARGE SCALE GENOMIC DNA]</scope>
    <source>
        <strain evidence="4">So ce56</strain>
    </source>
</reference>
<feature type="transmembrane region" description="Helical" evidence="2">
    <location>
        <begin position="103"/>
        <end position="123"/>
    </location>
</feature>
<keyword evidence="2" id="KW-1133">Transmembrane helix</keyword>
<feature type="compositionally biased region" description="Gly residues" evidence="1">
    <location>
        <begin position="134"/>
        <end position="167"/>
    </location>
</feature>
<evidence type="ECO:0000313" key="4">
    <source>
        <dbReference type="Proteomes" id="UP000002139"/>
    </source>
</evidence>
<evidence type="ECO:0000313" key="3">
    <source>
        <dbReference type="EMBL" id="CAN98565.1"/>
    </source>
</evidence>
<protein>
    <submittedName>
        <fullName evidence="3">Uncharacterized protein</fullName>
    </submittedName>
</protein>